<name>A0ACB7SX67_HYAAI</name>
<keyword evidence="2" id="KW-1185">Reference proteome</keyword>
<evidence type="ECO:0000313" key="1">
    <source>
        <dbReference type="EMBL" id="KAH6939827.1"/>
    </source>
</evidence>
<gene>
    <name evidence="1" type="ORF">HPB50_021872</name>
</gene>
<protein>
    <submittedName>
        <fullName evidence="1">Uncharacterized protein</fullName>
    </submittedName>
</protein>
<accession>A0ACB7SX67</accession>
<sequence>MPLEGADFLWRAPGADSPHENVSPNLNEPNEPASLESIAEKLTLPSRWTRLHVPDFDGVLCATTTVTRNPFVVTHEKVLLFTTDDRKRVFARPFFHGKEGQEGEVKSMVEARKFLHQTAISILCTGAMDRQQYISDFSEHLTERLKASLLIVQGAACLACRFLRKGLQRRRMMHDLIEIMTSRFATKALRPGSVAEDQLLSFLTYLTEWERHAAGQGGFLSTSTAVGLRVTVSSVISVLDYLPNCVGYKYLMTSKLGQDPIENLFGIVSQPSGCNSHPTPQQFLITVSCLSFYGLAKSVSNGNAEPGVLTSLLEPDGAGHSK</sequence>
<dbReference type="Proteomes" id="UP000821845">
    <property type="component" value="Chromosome 2"/>
</dbReference>
<dbReference type="EMBL" id="CM023482">
    <property type="protein sequence ID" value="KAH6939827.1"/>
    <property type="molecule type" value="Genomic_DNA"/>
</dbReference>
<organism evidence="1 2">
    <name type="scientific">Hyalomma asiaticum</name>
    <name type="common">Tick</name>
    <dbReference type="NCBI Taxonomy" id="266040"/>
    <lineage>
        <taxon>Eukaryota</taxon>
        <taxon>Metazoa</taxon>
        <taxon>Ecdysozoa</taxon>
        <taxon>Arthropoda</taxon>
        <taxon>Chelicerata</taxon>
        <taxon>Arachnida</taxon>
        <taxon>Acari</taxon>
        <taxon>Parasitiformes</taxon>
        <taxon>Ixodida</taxon>
        <taxon>Ixodoidea</taxon>
        <taxon>Ixodidae</taxon>
        <taxon>Hyalomminae</taxon>
        <taxon>Hyalomma</taxon>
    </lineage>
</organism>
<evidence type="ECO:0000313" key="2">
    <source>
        <dbReference type="Proteomes" id="UP000821845"/>
    </source>
</evidence>
<comment type="caution">
    <text evidence="1">The sequence shown here is derived from an EMBL/GenBank/DDBJ whole genome shotgun (WGS) entry which is preliminary data.</text>
</comment>
<reference evidence="1" key="1">
    <citation type="submission" date="2020-05" db="EMBL/GenBank/DDBJ databases">
        <title>Large-scale comparative analyses of tick genomes elucidate their genetic diversity and vector capacities.</title>
        <authorList>
            <person name="Jia N."/>
            <person name="Wang J."/>
            <person name="Shi W."/>
            <person name="Du L."/>
            <person name="Sun Y."/>
            <person name="Zhan W."/>
            <person name="Jiang J."/>
            <person name="Wang Q."/>
            <person name="Zhang B."/>
            <person name="Ji P."/>
            <person name="Sakyi L.B."/>
            <person name="Cui X."/>
            <person name="Yuan T."/>
            <person name="Jiang B."/>
            <person name="Yang W."/>
            <person name="Lam T.T.-Y."/>
            <person name="Chang Q."/>
            <person name="Ding S."/>
            <person name="Wang X."/>
            <person name="Zhu J."/>
            <person name="Ruan X."/>
            <person name="Zhao L."/>
            <person name="Wei J."/>
            <person name="Que T."/>
            <person name="Du C."/>
            <person name="Cheng J."/>
            <person name="Dai P."/>
            <person name="Han X."/>
            <person name="Huang E."/>
            <person name="Gao Y."/>
            <person name="Liu J."/>
            <person name="Shao H."/>
            <person name="Ye R."/>
            <person name="Li L."/>
            <person name="Wei W."/>
            <person name="Wang X."/>
            <person name="Wang C."/>
            <person name="Yang T."/>
            <person name="Huo Q."/>
            <person name="Li W."/>
            <person name="Guo W."/>
            <person name="Chen H."/>
            <person name="Zhou L."/>
            <person name="Ni X."/>
            <person name="Tian J."/>
            <person name="Zhou Y."/>
            <person name="Sheng Y."/>
            <person name="Liu T."/>
            <person name="Pan Y."/>
            <person name="Xia L."/>
            <person name="Li J."/>
            <person name="Zhao F."/>
            <person name="Cao W."/>
        </authorList>
    </citation>
    <scope>NUCLEOTIDE SEQUENCE</scope>
    <source>
        <strain evidence="1">Hyas-2018</strain>
    </source>
</reference>
<proteinExistence type="predicted"/>